<dbReference type="SMART" id="SM00355">
    <property type="entry name" value="ZnF_C2H2"/>
    <property type="match status" value="9"/>
</dbReference>
<feature type="region of interest" description="Disordered" evidence="8">
    <location>
        <begin position="354"/>
        <end position="572"/>
    </location>
</feature>
<dbReference type="SUPFAM" id="SSF57667">
    <property type="entry name" value="beta-beta-alpha zinc fingers"/>
    <property type="match status" value="1"/>
</dbReference>
<feature type="compositionally biased region" description="Basic and acidic residues" evidence="8">
    <location>
        <begin position="1039"/>
        <end position="1057"/>
    </location>
</feature>
<comment type="caution">
    <text evidence="11">The sequence shown here is derived from an EMBL/GenBank/DDBJ whole genome shotgun (WGS) entry which is preliminary data.</text>
</comment>
<feature type="region of interest" description="Disordered" evidence="8">
    <location>
        <begin position="1358"/>
        <end position="1518"/>
    </location>
</feature>
<feature type="compositionally biased region" description="Basic and acidic residues" evidence="8">
    <location>
        <begin position="997"/>
        <end position="1020"/>
    </location>
</feature>
<gene>
    <name evidence="11" type="ORF">ILUMI_03122</name>
</gene>
<feature type="region of interest" description="Disordered" evidence="8">
    <location>
        <begin position="959"/>
        <end position="1069"/>
    </location>
</feature>
<dbReference type="CDD" id="cd15505">
    <property type="entry name" value="PHD_ING"/>
    <property type="match status" value="1"/>
</dbReference>
<evidence type="ECO:0000259" key="10">
    <source>
        <dbReference type="PROSITE" id="PS50157"/>
    </source>
</evidence>
<dbReference type="InterPro" id="IPR001965">
    <property type="entry name" value="Znf_PHD"/>
</dbReference>
<feature type="compositionally biased region" description="Polar residues" evidence="8">
    <location>
        <begin position="1405"/>
        <end position="1474"/>
    </location>
</feature>
<feature type="domain" description="C2H2-type" evidence="10">
    <location>
        <begin position="907"/>
        <end position="934"/>
    </location>
</feature>
<feature type="compositionally biased region" description="Acidic residues" evidence="8">
    <location>
        <begin position="499"/>
        <end position="512"/>
    </location>
</feature>
<evidence type="ECO:0000256" key="3">
    <source>
        <dbReference type="ARBA" id="ARBA00022737"/>
    </source>
</evidence>
<feature type="compositionally biased region" description="Low complexity" evidence="8">
    <location>
        <begin position="1221"/>
        <end position="1264"/>
    </location>
</feature>
<feature type="compositionally biased region" description="Acidic residues" evidence="8">
    <location>
        <begin position="543"/>
        <end position="561"/>
    </location>
</feature>
<feature type="region of interest" description="Disordered" evidence="8">
    <location>
        <begin position="1552"/>
        <end position="1601"/>
    </location>
</feature>
<keyword evidence="5" id="KW-0862">Zinc</keyword>
<dbReference type="InterPro" id="IPR019786">
    <property type="entry name" value="Zinc_finger_PHD-type_CS"/>
</dbReference>
<feature type="compositionally biased region" description="Basic and acidic residues" evidence="8">
    <location>
        <begin position="959"/>
        <end position="974"/>
    </location>
</feature>
<evidence type="ECO:0000259" key="9">
    <source>
        <dbReference type="PROSITE" id="PS50016"/>
    </source>
</evidence>
<feature type="compositionally biased region" description="Basic residues" evidence="8">
    <location>
        <begin position="1380"/>
        <end position="1394"/>
    </location>
</feature>
<dbReference type="InterPro" id="IPR013083">
    <property type="entry name" value="Znf_RING/FYVE/PHD"/>
</dbReference>
<evidence type="ECO:0000256" key="4">
    <source>
        <dbReference type="ARBA" id="ARBA00022771"/>
    </source>
</evidence>
<dbReference type="OrthoDB" id="5411773at2759"/>
<evidence type="ECO:0000256" key="6">
    <source>
        <dbReference type="ARBA" id="ARBA00023242"/>
    </source>
</evidence>
<evidence type="ECO:0000256" key="7">
    <source>
        <dbReference type="PROSITE-ProRule" id="PRU00042"/>
    </source>
</evidence>
<evidence type="ECO:0008006" key="13">
    <source>
        <dbReference type="Google" id="ProtNLM"/>
    </source>
</evidence>
<evidence type="ECO:0000256" key="2">
    <source>
        <dbReference type="ARBA" id="ARBA00022723"/>
    </source>
</evidence>
<proteinExistence type="predicted"/>
<keyword evidence="4 7" id="KW-0863">Zinc-finger</keyword>
<dbReference type="Gene3D" id="3.30.40.10">
    <property type="entry name" value="Zinc/RING finger domain, C3HC4 (zinc finger)"/>
    <property type="match status" value="1"/>
</dbReference>
<dbReference type="InterPro" id="IPR019787">
    <property type="entry name" value="Znf_PHD-finger"/>
</dbReference>
<keyword evidence="12" id="KW-1185">Reference proteome</keyword>
<feature type="region of interest" description="Disordered" evidence="8">
    <location>
        <begin position="1"/>
        <end position="76"/>
    </location>
</feature>
<keyword evidence="3" id="KW-0677">Repeat</keyword>
<evidence type="ECO:0000256" key="5">
    <source>
        <dbReference type="ARBA" id="ARBA00022833"/>
    </source>
</evidence>
<dbReference type="Gene3D" id="3.30.160.60">
    <property type="entry name" value="Classic Zinc Finger"/>
    <property type="match status" value="1"/>
</dbReference>
<feature type="compositionally biased region" description="Polar residues" evidence="8">
    <location>
        <begin position="433"/>
        <end position="448"/>
    </location>
</feature>
<dbReference type="GO" id="GO:0005634">
    <property type="term" value="C:nucleus"/>
    <property type="evidence" value="ECO:0007669"/>
    <property type="project" value="UniProtKB-SubCell"/>
</dbReference>
<dbReference type="GO" id="GO:0008270">
    <property type="term" value="F:zinc ion binding"/>
    <property type="evidence" value="ECO:0007669"/>
    <property type="project" value="UniProtKB-KW"/>
</dbReference>
<feature type="compositionally biased region" description="Low complexity" evidence="8">
    <location>
        <begin position="481"/>
        <end position="491"/>
    </location>
</feature>
<feature type="compositionally biased region" description="Basic residues" evidence="8">
    <location>
        <begin position="1269"/>
        <end position="1284"/>
    </location>
</feature>
<feature type="compositionally biased region" description="Low complexity" evidence="8">
    <location>
        <begin position="1574"/>
        <end position="1590"/>
    </location>
</feature>
<evidence type="ECO:0000256" key="1">
    <source>
        <dbReference type="ARBA" id="ARBA00004123"/>
    </source>
</evidence>
<feature type="compositionally biased region" description="Polar residues" evidence="8">
    <location>
        <begin position="354"/>
        <end position="370"/>
    </location>
</feature>
<dbReference type="SMART" id="SM00249">
    <property type="entry name" value="PHD"/>
    <property type="match status" value="1"/>
</dbReference>
<comment type="subcellular location">
    <subcellularLocation>
        <location evidence="1">Nucleus</location>
    </subcellularLocation>
</comment>
<keyword evidence="2" id="KW-0479">Metal-binding</keyword>
<evidence type="ECO:0000313" key="12">
    <source>
        <dbReference type="Proteomes" id="UP000801492"/>
    </source>
</evidence>
<feature type="region of interest" description="Disordered" evidence="8">
    <location>
        <begin position="1189"/>
        <end position="1330"/>
    </location>
</feature>
<feature type="compositionally biased region" description="Polar residues" evidence="8">
    <location>
        <begin position="1361"/>
        <end position="1372"/>
    </location>
</feature>
<dbReference type="InterPro" id="IPR011011">
    <property type="entry name" value="Znf_FYVE_PHD"/>
</dbReference>
<dbReference type="InterPro" id="IPR013087">
    <property type="entry name" value="Znf_C2H2_type"/>
</dbReference>
<keyword evidence="6" id="KW-0539">Nucleus</keyword>
<dbReference type="PROSITE" id="PS00028">
    <property type="entry name" value="ZINC_FINGER_C2H2_1"/>
    <property type="match status" value="4"/>
</dbReference>
<evidence type="ECO:0000256" key="8">
    <source>
        <dbReference type="SAM" id="MobiDB-lite"/>
    </source>
</evidence>
<dbReference type="SUPFAM" id="SSF57903">
    <property type="entry name" value="FYVE/PHD zinc finger"/>
    <property type="match status" value="1"/>
</dbReference>
<dbReference type="Proteomes" id="UP000801492">
    <property type="component" value="Unassembled WGS sequence"/>
</dbReference>
<dbReference type="InterPro" id="IPR036236">
    <property type="entry name" value="Znf_C2H2_sf"/>
</dbReference>
<protein>
    <recommendedName>
        <fullName evidence="13">Chromatin modification-related protein YNG2</fullName>
    </recommendedName>
</protein>
<dbReference type="PROSITE" id="PS50016">
    <property type="entry name" value="ZF_PHD_2"/>
    <property type="match status" value="1"/>
</dbReference>
<feature type="compositionally biased region" description="Acidic residues" evidence="8">
    <location>
        <begin position="1314"/>
        <end position="1327"/>
    </location>
</feature>
<feature type="compositionally biased region" description="Basic and acidic residues" evidence="8">
    <location>
        <begin position="389"/>
        <end position="408"/>
    </location>
</feature>
<feature type="compositionally biased region" description="Polar residues" evidence="8">
    <location>
        <begin position="1299"/>
        <end position="1312"/>
    </location>
</feature>
<sequence length="1668" mass="188005">MEDAEDGQMISTDMPVPLKNGEVLPADKPEISSETELSGDLKNVKVNGDTKGEDSDGVDSSDCDNLVIDERPQNNRKRKLIESKGGFKGFKRLKSENEYEPPTNPYFNESLFELSALHHTKDLHSVEKNHSNENACVNEHQDVQGTEDPTSSSVVTVVQTKKGTGKKNKKNSSPKLREYAQYLGLQPTVQFKCSRCAQTGFQSLALLNEHHKDCKAIGPVTQPTSVTPSSSPSTNFRVTRKVFLCSACGTYYENWNLFLHMREVHKRFICLYCLGMFSFPEKLSLHLTSKHNCVPNNLISEENFFQVYKEPCFLMCCDCEKVFSERDNFFNHNCQTKPNRINAENKNKSVATANRQLSNQKQLVNKSGKQLKNKTFVEHVTGDTPEQPEAPKDKDKTESVSTDTEKLANQENVENEESNSCVVQEENKDTPESELQTNSEPSVAQSPKESVLDEINPETSSNTLDAMETNNDEVKTVESDLSNNETNLELNECNHIEPKEEEECEDELEDEKIPELPIKPALDSSVETSADEPETNQDAHIDDVDEVAESPDSQQEQEQEQEDTRKVPKVTLKLPKSITATSYTEHEDSDDSDKLTMEVESAEPEKQLDFNSSVIDGKENKDLTNVTDMSMVVAGVDIPIVELELEQPLDKFDIQILLQKCLKATVPTCVYCNHARKIAVNGKQLALHAIAEHRFSAIVNSITAEELIPETFVIRIKEGLHELQDVYFNLESTSNEEGITFSHVFECFQCRYSTTVHKELYLHNRKMHAKTILLCIMCKSNFYSYSELICHLCPGLYELNNDVSFRCCMCVSDDLPSAFRLMVHVRKRHHACDVCLELCHNQSRLSNHVWKHKLHHLCYRCGIAYRNKPDITKHLFWKHGTESVLCKKCLQKKWPHVYHFCIPPSSFTCEECNLNFTKAVSLKVHKRLHTDERPHVCMFENCSEKFISKKLLLKHEFKHREPPEDTLEKSRESNNSENVDTESMHASNVDNEEEKPEDVAKDETSQEASDKPKSKPKVDVYDLPELNLSESDSSDSEDEAQKSEKREETEMQDDNNKISDFVEGTSSNLNNEVRESMGIQENVGEQPAPILENIWDDFKNYQASKEKLENLNQTGTGNSETEDVLATPSTSTCQENGAGVENYKHLASIVMMDHDYSVLSHEYKNDVEPQVIERTQSMDHDYCSANIEKENPEEKPPADHPKPPLHSPPTTTSKEKKDSKASSSSDSSDSDSSSCTCGSNCSCSSSSDSSSSSSASSDSDSSSSEGRRKQQARRERRKQRAKNKTSKESEHSPIDVVATDQQPSIQVEQLIQESDLDTTETETDEDFYDKQPQKLANKLMAEKRKELLLLAGIGPLINGSVLESSRPSTPSLPETEEVKPKKKSKNKKKKKKSKKQEVKPLPSINIPSTSYQYQYQPSAVSPLTISLPKNSPLTTPVPSHASISPVGNTLGVTTEEPTLGSNMEASNASDSNLRASKRRRIPNKFYGYSSDEERDKHQPPVFKWRKADLPSPARPAPSSPLVVPPITIKTIPLVSVAEEPAPARPAIQEMRMQQQPSGLMQQKFQSQHMQSLIASQAQEQESSTESNGSSSDEEQPQQLVNKPNQPPLYCYCRCPYDEVSEMIGCDASDCMIEWFHFECVGIMVPPKGQWFCPDCRKKKQQRKELAQT</sequence>
<dbReference type="EMBL" id="VTPC01001117">
    <property type="protein sequence ID" value="KAF2903066.1"/>
    <property type="molecule type" value="Genomic_DNA"/>
</dbReference>
<evidence type="ECO:0000313" key="11">
    <source>
        <dbReference type="EMBL" id="KAF2903066.1"/>
    </source>
</evidence>
<feature type="compositionally biased region" description="Polar residues" evidence="8">
    <location>
        <begin position="1552"/>
        <end position="1573"/>
    </location>
</feature>
<reference evidence="11" key="1">
    <citation type="submission" date="2019-08" db="EMBL/GenBank/DDBJ databases">
        <title>The genome of the North American firefly Photinus pyralis.</title>
        <authorList>
            <consortium name="Photinus pyralis genome working group"/>
            <person name="Fallon T.R."/>
            <person name="Sander Lower S.E."/>
            <person name="Weng J.-K."/>
        </authorList>
    </citation>
    <scope>NUCLEOTIDE SEQUENCE</scope>
    <source>
        <strain evidence="11">TRF0915ILg1</strain>
        <tissue evidence="11">Whole body</tissue>
    </source>
</reference>
<dbReference type="PROSITE" id="PS50157">
    <property type="entry name" value="ZINC_FINGER_C2H2_2"/>
    <property type="match status" value="1"/>
</dbReference>
<feature type="compositionally biased region" description="Basic and acidic residues" evidence="8">
    <location>
        <begin position="1189"/>
        <end position="1202"/>
    </location>
</feature>
<dbReference type="InterPro" id="IPR050888">
    <property type="entry name" value="ZnF_C2H2-type_TF"/>
</dbReference>
<accession>A0A8K0DGX6</accession>
<dbReference type="PANTHER" id="PTHR24406">
    <property type="entry name" value="TRANSCRIPTIONAL REPRESSOR CTCFL-RELATED"/>
    <property type="match status" value="1"/>
</dbReference>
<name>A0A8K0DGX6_IGNLU</name>
<organism evidence="11 12">
    <name type="scientific">Ignelater luminosus</name>
    <name type="common">Cucubano</name>
    <name type="synonym">Pyrophorus luminosus</name>
    <dbReference type="NCBI Taxonomy" id="2038154"/>
    <lineage>
        <taxon>Eukaryota</taxon>
        <taxon>Metazoa</taxon>
        <taxon>Ecdysozoa</taxon>
        <taxon>Arthropoda</taxon>
        <taxon>Hexapoda</taxon>
        <taxon>Insecta</taxon>
        <taxon>Pterygota</taxon>
        <taxon>Neoptera</taxon>
        <taxon>Endopterygota</taxon>
        <taxon>Coleoptera</taxon>
        <taxon>Polyphaga</taxon>
        <taxon>Elateriformia</taxon>
        <taxon>Elateroidea</taxon>
        <taxon>Elateridae</taxon>
        <taxon>Agrypninae</taxon>
        <taxon>Pyrophorini</taxon>
        <taxon>Ignelater</taxon>
    </lineage>
</organism>
<feature type="domain" description="PHD-type" evidence="9">
    <location>
        <begin position="1607"/>
        <end position="1658"/>
    </location>
</feature>
<dbReference type="PROSITE" id="PS01359">
    <property type="entry name" value="ZF_PHD_1"/>
    <property type="match status" value="1"/>
</dbReference>